<feature type="compositionally biased region" description="Polar residues" evidence="2">
    <location>
        <begin position="76"/>
        <end position="89"/>
    </location>
</feature>
<organism evidence="3 4">
    <name type="scientific">Physocladia obscura</name>
    <dbReference type="NCBI Taxonomy" id="109957"/>
    <lineage>
        <taxon>Eukaryota</taxon>
        <taxon>Fungi</taxon>
        <taxon>Fungi incertae sedis</taxon>
        <taxon>Chytridiomycota</taxon>
        <taxon>Chytridiomycota incertae sedis</taxon>
        <taxon>Chytridiomycetes</taxon>
        <taxon>Chytridiales</taxon>
        <taxon>Chytriomycetaceae</taxon>
        <taxon>Physocladia</taxon>
    </lineage>
</organism>
<protein>
    <submittedName>
        <fullName evidence="3">Pre-mRNA-splicing factor cwc26</fullName>
    </submittedName>
</protein>
<evidence type="ECO:0000256" key="1">
    <source>
        <dbReference type="ARBA" id="ARBA00011069"/>
    </source>
</evidence>
<dbReference type="Proteomes" id="UP001211907">
    <property type="component" value="Unassembled WGS sequence"/>
</dbReference>
<dbReference type="Pfam" id="PF09736">
    <property type="entry name" value="Bud13"/>
    <property type="match status" value="1"/>
</dbReference>
<dbReference type="GO" id="GO:0003723">
    <property type="term" value="F:RNA binding"/>
    <property type="evidence" value="ECO:0007669"/>
    <property type="project" value="TreeGrafter"/>
</dbReference>
<name>A0AAD5XEM7_9FUNG</name>
<evidence type="ECO:0000256" key="2">
    <source>
        <dbReference type="SAM" id="MobiDB-lite"/>
    </source>
</evidence>
<dbReference type="GO" id="GO:0070274">
    <property type="term" value="C:RES complex"/>
    <property type="evidence" value="ECO:0007669"/>
    <property type="project" value="TreeGrafter"/>
</dbReference>
<proteinExistence type="inferred from homology"/>
<dbReference type="GO" id="GO:0000398">
    <property type="term" value="P:mRNA splicing, via spliceosome"/>
    <property type="evidence" value="ECO:0007669"/>
    <property type="project" value="TreeGrafter"/>
</dbReference>
<keyword evidence="4" id="KW-1185">Reference proteome</keyword>
<evidence type="ECO:0000313" key="4">
    <source>
        <dbReference type="Proteomes" id="UP001211907"/>
    </source>
</evidence>
<dbReference type="EMBL" id="JADGJH010001838">
    <property type="protein sequence ID" value="KAJ3108908.1"/>
    <property type="molecule type" value="Genomic_DNA"/>
</dbReference>
<feature type="compositionally biased region" description="Acidic residues" evidence="2">
    <location>
        <begin position="62"/>
        <end position="72"/>
    </location>
</feature>
<feature type="compositionally biased region" description="Basic residues" evidence="2">
    <location>
        <begin position="22"/>
        <end position="32"/>
    </location>
</feature>
<evidence type="ECO:0000313" key="3">
    <source>
        <dbReference type="EMBL" id="KAJ3108908.1"/>
    </source>
</evidence>
<feature type="region of interest" description="Disordered" evidence="2">
    <location>
        <begin position="19"/>
        <end position="120"/>
    </location>
</feature>
<dbReference type="PANTHER" id="PTHR31809">
    <property type="entry name" value="BUD13 HOMOLOG"/>
    <property type="match status" value="1"/>
</dbReference>
<comment type="similarity">
    <text evidence="1">Belongs to the CWC26 family.</text>
</comment>
<reference evidence="3" key="1">
    <citation type="submission" date="2020-05" db="EMBL/GenBank/DDBJ databases">
        <title>Phylogenomic resolution of chytrid fungi.</title>
        <authorList>
            <person name="Stajich J.E."/>
            <person name="Amses K."/>
            <person name="Simmons R."/>
            <person name="Seto K."/>
            <person name="Myers J."/>
            <person name="Bonds A."/>
            <person name="Quandt C.A."/>
            <person name="Barry K."/>
            <person name="Liu P."/>
            <person name="Grigoriev I."/>
            <person name="Longcore J.E."/>
            <person name="James T.Y."/>
        </authorList>
    </citation>
    <scope>NUCLEOTIDE SEQUENCE</scope>
    <source>
        <strain evidence="3">JEL0513</strain>
    </source>
</reference>
<dbReference type="GO" id="GO:0005684">
    <property type="term" value="C:U2-type spliceosomal complex"/>
    <property type="evidence" value="ECO:0007669"/>
    <property type="project" value="TreeGrafter"/>
</dbReference>
<comment type="caution">
    <text evidence="3">The sequence shown here is derived from an EMBL/GenBank/DDBJ whole genome shotgun (WGS) entry which is preliminary data.</text>
</comment>
<gene>
    <name evidence="3" type="primary">CWC26</name>
    <name evidence="3" type="ORF">HK100_003376</name>
</gene>
<feature type="compositionally biased region" description="Polar residues" evidence="2">
    <location>
        <begin position="96"/>
        <end position="105"/>
    </location>
</feature>
<dbReference type="InterPro" id="IPR018609">
    <property type="entry name" value="Bud13"/>
</dbReference>
<sequence>MNSKRVILARYGAVETLSRKETTKKKKAKKVKGATTTIIDEDGDLPAPTYQKRQRQMHGENLDDEDYDENPDSDNLVRQSAGFTSSSFSVIREGENLTQTKIKTQSKQEHELAPSADVAANESLTQAMQRMKAQGFSVEVGAEIDLLQEHLDHEHQQLQKQTKLNQKRQRTPSLSPESHTEETKQAKQNQTVYRDKRGRLIDKEKEQALLDLKAQRAFEDQQEQLKFKSGLAQERARAQFADRLDREKTSKFAVDRNDKELNDELKERVHWGDPFAGLNSSRNASSSSAALDNASRPRYMGAVVPNRYRIPPGYRWDGVDRGNGFEAKLTQSKYSKASFKEAAYKWGAEDL</sequence>
<accession>A0AAD5XEM7</accession>
<feature type="region of interest" description="Disordered" evidence="2">
    <location>
        <begin position="151"/>
        <end position="199"/>
    </location>
</feature>
<dbReference type="InterPro" id="IPR051112">
    <property type="entry name" value="CWC26_splicing_factor"/>
</dbReference>
<dbReference type="AlphaFoldDB" id="A0AAD5XEM7"/>
<dbReference type="PANTHER" id="PTHR31809:SF0">
    <property type="entry name" value="BUD13 HOMOLOG"/>
    <property type="match status" value="1"/>
</dbReference>